<evidence type="ECO:0000256" key="1">
    <source>
        <dbReference type="ARBA" id="ARBA00001947"/>
    </source>
</evidence>
<dbReference type="InterPro" id="IPR020843">
    <property type="entry name" value="ER"/>
</dbReference>
<dbReference type="InterPro" id="IPR011032">
    <property type="entry name" value="GroES-like_sf"/>
</dbReference>
<dbReference type="PANTHER" id="PTHR43161:SF9">
    <property type="entry name" value="SORBITOL DEHYDROGENASE"/>
    <property type="match status" value="1"/>
</dbReference>
<dbReference type="SMART" id="SM00829">
    <property type="entry name" value="PKS_ER"/>
    <property type="match status" value="1"/>
</dbReference>
<dbReference type="SUPFAM" id="SSF51735">
    <property type="entry name" value="NAD(P)-binding Rossmann-fold domains"/>
    <property type="match status" value="1"/>
</dbReference>
<dbReference type="InterPro" id="IPR036291">
    <property type="entry name" value="NAD(P)-bd_dom_sf"/>
</dbReference>
<evidence type="ECO:0000256" key="2">
    <source>
        <dbReference type="ARBA" id="ARBA00008072"/>
    </source>
</evidence>
<name>A0A4R6L8E3_9FIRM</name>
<dbReference type="RefSeq" id="WP_208107569.1">
    <property type="nucleotide sequence ID" value="NZ_SNWX01000052.1"/>
</dbReference>
<gene>
    <name evidence="8" type="ORF">DFR79_1522</name>
</gene>
<evidence type="ECO:0000256" key="4">
    <source>
        <dbReference type="ARBA" id="ARBA00022833"/>
    </source>
</evidence>
<dbReference type="InterPro" id="IPR002328">
    <property type="entry name" value="ADH_Zn_CS"/>
</dbReference>
<dbReference type="PROSITE" id="PS00059">
    <property type="entry name" value="ADH_ZINC"/>
    <property type="match status" value="1"/>
</dbReference>
<accession>A0A4R6L8E3</accession>
<evidence type="ECO:0000313" key="8">
    <source>
        <dbReference type="EMBL" id="TDO70517.1"/>
    </source>
</evidence>
<dbReference type="Pfam" id="PF00107">
    <property type="entry name" value="ADH_zinc_N"/>
    <property type="match status" value="1"/>
</dbReference>
<sequence>MDKMKVALMPEPGKMEIVERDVPEIDADEVLVKIEHVGLCGSDVHYYEHGRIGDFVVEDPIVLGHESAGKIVKTGKNVEGLKEGELVTLEPGIPCGKCEYCKSGKYNLCPDVEFLATPPYDGAFSEYLAYPANMCFKLPEGMDTIEGALIEPLSVGFHAANQADAQVGETAAVLGSGCIGLSTLMALQARGVTEVYVVDLIDIRLEKADEVGAAKTLNAKEVDVVEEIMKLTDGKGVDMVIETAGSKVTVKQSVELIKRGGRIVLVGMAADPQIEFDFGKLQAKEAYINTVFRYRNIYPKAIKAVGDGIIDIKQVVTDTFGFSEIQEAFEYNIANKDKTVKIVIDMNK</sequence>
<evidence type="ECO:0000256" key="3">
    <source>
        <dbReference type="ARBA" id="ARBA00022723"/>
    </source>
</evidence>
<dbReference type="InterPro" id="IPR013154">
    <property type="entry name" value="ADH-like_N"/>
</dbReference>
<evidence type="ECO:0000256" key="5">
    <source>
        <dbReference type="ARBA" id="ARBA00023002"/>
    </source>
</evidence>
<dbReference type="Pfam" id="PF08240">
    <property type="entry name" value="ADH_N"/>
    <property type="match status" value="1"/>
</dbReference>
<evidence type="ECO:0000259" key="7">
    <source>
        <dbReference type="SMART" id="SM00829"/>
    </source>
</evidence>
<comment type="caution">
    <text evidence="8">The sequence shown here is derived from an EMBL/GenBank/DDBJ whole genome shotgun (WGS) entry which is preliminary data.</text>
</comment>
<dbReference type="SUPFAM" id="SSF50129">
    <property type="entry name" value="GroES-like"/>
    <property type="match status" value="1"/>
</dbReference>
<comment type="cofactor">
    <cofactor evidence="1 6">
        <name>Zn(2+)</name>
        <dbReference type="ChEBI" id="CHEBI:29105"/>
    </cofactor>
</comment>
<dbReference type="InterPro" id="IPR045306">
    <property type="entry name" value="SDH-like"/>
</dbReference>
<evidence type="ECO:0000256" key="6">
    <source>
        <dbReference type="RuleBase" id="RU361277"/>
    </source>
</evidence>
<keyword evidence="4 6" id="KW-0862">Zinc</keyword>
<dbReference type="GO" id="GO:0008270">
    <property type="term" value="F:zinc ion binding"/>
    <property type="evidence" value="ECO:0007669"/>
    <property type="project" value="InterPro"/>
</dbReference>
<dbReference type="Gene3D" id="3.40.50.720">
    <property type="entry name" value="NAD(P)-binding Rossmann-like Domain"/>
    <property type="match status" value="1"/>
</dbReference>
<dbReference type="AlphaFoldDB" id="A0A4R6L8E3"/>
<evidence type="ECO:0000313" key="9">
    <source>
        <dbReference type="Proteomes" id="UP000295064"/>
    </source>
</evidence>
<organism evidence="8 9">
    <name type="scientific">Halanaerobium saccharolyticum</name>
    <dbReference type="NCBI Taxonomy" id="43595"/>
    <lineage>
        <taxon>Bacteria</taxon>
        <taxon>Bacillati</taxon>
        <taxon>Bacillota</taxon>
        <taxon>Clostridia</taxon>
        <taxon>Halanaerobiales</taxon>
        <taxon>Halanaerobiaceae</taxon>
        <taxon>Halanaerobium</taxon>
    </lineage>
</organism>
<dbReference type="InterPro" id="IPR013149">
    <property type="entry name" value="ADH-like_C"/>
</dbReference>
<keyword evidence="5" id="KW-0560">Oxidoreductase</keyword>
<reference evidence="8 9" key="1">
    <citation type="submission" date="2019-03" db="EMBL/GenBank/DDBJ databases">
        <title>Subsurface microbial communities from deep shales in Ohio and West Virginia, USA.</title>
        <authorList>
            <person name="Wrighton K."/>
        </authorList>
    </citation>
    <scope>NUCLEOTIDE SEQUENCE [LARGE SCALE GENOMIC DNA]</scope>
    <source>
        <strain evidence="8 9">MA284_T2</strain>
    </source>
</reference>
<comment type="similarity">
    <text evidence="2 6">Belongs to the zinc-containing alcohol dehydrogenase family.</text>
</comment>
<protein>
    <submittedName>
        <fullName evidence="8">L-iditol 2-dehydrogenase</fullName>
    </submittedName>
</protein>
<feature type="domain" description="Enoyl reductase (ER)" evidence="7">
    <location>
        <begin position="13"/>
        <end position="344"/>
    </location>
</feature>
<keyword evidence="3 6" id="KW-0479">Metal-binding</keyword>
<dbReference type="EMBL" id="SNWX01000052">
    <property type="protein sequence ID" value="TDO70517.1"/>
    <property type="molecule type" value="Genomic_DNA"/>
</dbReference>
<dbReference type="Gene3D" id="3.90.180.10">
    <property type="entry name" value="Medium-chain alcohol dehydrogenases, catalytic domain"/>
    <property type="match status" value="1"/>
</dbReference>
<dbReference type="GO" id="GO:0016616">
    <property type="term" value="F:oxidoreductase activity, acting on the CH-OH group of donors, NAD or NADP as acceptor"/>
    <property type="evidence" value="ECO:0007669"/>
    <property type="project" value="InterPro"/>
</dbReference>
<proteinExistence type="inferred from homology"/>
<dbReference type="PANTHER" id="PTHR43161">
    <property type="entry name" value="SORBITOL DEHYDROGENASE"/>
    <property type="match status" value="1"/>
</dbReference>
<dbReference type="CDD" id="cd05285">
    <property type="entry name" value="sorbitol_DH"/>
    <property type="match status" value="1"/>
</dbReference>
<dbReference type="Proteomes" id="UP000295064">
    <property type="component" value="Unassembled WGS sequence"/>
</dbReference>